<protein>
    <submittedName>
        <fullName evidence="1">Uncharacterized protein</fullName>
    </submittedName>
</protein>
<organism evidence="1 2">
    <name type="scientific">Streptococcus parasanguinis</name>
    <dbReference type="NCBI Taxonomy" id="1318"/>
    <lineage>
        <taxon>Bacteria</taxon>
        <taxon>Bacillati</taxon>
        <taxon>Bacillota</taxon>
        <taxon>Bacilli</taxon>
        <taxon>Lactobacillales</taxon>
        <taxon>Streptococcaceae</taxon>
        <taxon>Streptococcus</taxon>
    </lineage>
</organism>
<name>A0A7X2X672_STRPA</name>
<accession>A0A7X2X672</accession>
<dbReference type="RefSeq" id="WP_129824997.1">
    <property type="nucleotide sequence ID" value="NZ_RCYS01000015.1"/>
</dbReference>
<proteinExistence type="predicted"/>
<evidence type="ECO:0000313" key="1">
    <source>
        <dbReference type="EMBL" id="MTS55289.1"/>
    </source>
</evidence>
<feature type="non-terminal residue" evidence="1">
    <location>
        <position position="188"/>
    </location>
</feature>
<dbReference type="EMBL" id="WMZJ01000011">
    <property type="protein sequence ID" value="MTS55289.1"/>
    <property type="molecule type" value="Genomic_DNA"/>
</dbReference>
<sequence>MKRYTTLTEFIDEQCTRLNLPKDEKTVMKMRNKFTRTLKDLGIWDQAETKIIDRARTKVFTNDQLYQLQQAVRSYMIKLLPTHEREEIEQTQQENIKRIKDHILEMQRKLSLSMEGYDLDEYDHYVDQQYEAPKPTQEEINNLMLEALFLKFFEPIDITRWSKDLALLNVVDAYDTESATDPVNIKAQ</sequence>
<comment type="caution">
    <text evidence="1">The sequence shown here is derived from an EMBL/GenBank/DDBJ whole genome shotgun (WGS) entry which is preliminary data.</text>
</comment>
<dbReference type="AlphaFoldDB" id="A0A7X2X672"/>
<evidence type="ECO:0000313" key="2">
    <source>
        <dbReference type="Proteomes" id="UP000441330"/>
    </source>
</evidence>
<gene>
    <name evidence="1" type="ORF">GMC94_10705</name>
</gene>
<dbReference type="Proteomes" id="UP000441330">
    <property type="component" value="Unassembled WGS sequence"/>
</dbReference>
<reference evidence="1 2" key="1">
    <citation type="journal article" date="2019" name="Nat. Med.">
        <title>A library of human gut bacterial isolates paired with longitudinal multiomics data enables mechanistic microbiome research.</title>
        <authorList>
            <person name="Poyet M."/>
            <person name="Groussin M."/>
            <person name="Gibbons S.M."/>
            <person name="Avila-Pacheco J."/>
            <person name="Jiang X."/>
            <person name="Kearney S.M."/>
            <person name="Perrotta A.R."/>
            <person name="Berdy B."/>
            <person name="Zhao S."/>
            <person name="Lieberman T.D."/>
            <person name="Swanson P.K."/>
            <person name="Smith M."/>
            <person name="Roesemann S."/>
            <person name="Alexander J.E."/>
            <person name="Rich S.A."/>
            <person name="Livny J."/>
            <person name="Vlamakis H."/>
            <person name="Clish C."/>
            <person name="Bullock K."/>
            <person name="Deik A."/>
            <person name="Scott J."/>
            <person name="Pierce K.A."/>
            <person name="Xavier R.J."/>
            <person name="Alm E.J."/>
        </authorList>
    </citation>
    <scope>NUCLEOTIDE SEQUENCE [LARGE SCALE GENOMIC DNA]</scope>
    <source>
        <strain evidence="1 2">BIOML-A1</strain>
    </source>
</reference>